<evidence type="ECO:0000256" key="1">
    <source>
        <dbReference type="SAM" id="MobiDB-lite"/>
    </source>
</evidence>
<proteinExistence type="predicted"/>
<comment type="caution">
    <text evidence="2">The sequence shown here is derived from an EMBL/GenBank/DDBJ whole genome shotgun (WGS) entry which is preliminary data.</text>
</comment>
<protein>
    <recommendedName>
        <fullName evidence="4">CCHC-type domain-containing protein</fullName>
    </recommendedName>
</protein>
<dbReference type="GO" id="GO:0003676">
    <property type="term" value="F:nucleic acid binding"/>
    <property type="evidence" value="ECO:0007669"/>
    <property type="project" value="InterPro"/>
</dbReference>
<dbReference type="GO" id="GO:0008270">
    <property type="term" value="F:zinc ion binding"/>
    <property type="evidence" value="ECO:0007669"/>
    <property type="project" value="InterPro"/>
</dbReference>
<feature type="compositionally biased region" description="Basic and acidic residues" evidence="1">
    <location>
        <begin position="111"/>
        <end position="125"/>
    </location>
</feature>
<feature type="compositionally biased region" description="Acidic residues" evidence="1">
    <location>
        <begin position="76"/>
        <end position="85"/>
    </location>
</feature>
<dbReference type="InterPro" id="IPR036875">
    <property type="entry name" value="Znf_CCHC_sf"/>
</dbReference>
<keyword evidence="3" id="KW-1185">Reference proteome</keyword>
<dbReference type="SUPFAM" id="SSF57756">
    <property type="entry name" value="Retrovirus zinc finger-like domains"/>
    <property type="match status" value="1"/>
</dbReference>
<evidence type="ECO:0008006" key="4">
    <source>
        <dbReference type="Google" id="ProtNLM"/>
    </source>
</evidence>
<feature type="region of interest" description="Disordered" evidence="1">
    <location>
        <begin position="76"/>
        <end position="130"/>
    </location>
</feature>
<name>A0A1C7MVA7_9FUNG</name>
<dbReference type="OrthoDB" id="2444994at2759"/>
<dbReference type="Proteomes" id="UP000093000">
    <property type="component" value="Unassembled WGS sequence"/>
</dbReference>
<dbReference type="AlphaFoldDB" id="A0A1C7MVA7"/>
<sequence length="224" mass="25884">MNNSFKPPKFTKGDDPVSWLQRYEKAAKLNKWDDNAKLYSVDQLELKIALKRFLKKENPDTIAKLYTLVLADCDSDDNSETETEYNSETSNSLSDSEEEYESPKKVKQFKKIKEEKKNSSEKKEDDPEMTSLMTRFEKLALMMISQKMNNNANVNTCYNCQKQGNKAEQRPESCKLCSRSGHPYNRCDKYKPKNGKTAIHNNVSAGLLIDMLYGEKRSRDDTMD</sequence>
<dbReference type="InParanoid" id="A0A1C7MVA7"/>
<evidence type="ECO:0000313" key="2">
    <source>
        <dbReference type="EMBL" id="OBZ80346.1"/>
    </source>
</evidence>
<evidence type="ECO:0000313" key="3">
    <source>
        <dbReference type="Proteomes" id="UP000093000"/>
    </source>
</evidence>
<organism evidence="2 3">
    <name type="scientific">Choanephora cucurbitarum</name>
    <dbReference type="NCBI Taxonomy" id="101091"/>
    <lineage>
        <taxon>Eukaryota</taxon>
        <taxon>Fungi</taxon>
        <taxon>Fungi incertae sedis</taxon>
        <taxon>Mucoromycota</taxon>
        <taxon>Mucoromycotina</taxon>
        <taxon>Mucoromycetes</taxon>
        <taxon>Mucorales</taxon>
        <taxon>Mucorineae</taxon>
        <taxon>Choanephoraceae</taxon>
        <taxon>Choanephoroideae</taxon>
        <taxon>Choanephora</taxon>
    </lineage>
</organism>
<gene>
    <name evidence="2" type="ORF">A0J61_11605</name>
</gene>
<accession>A0A1C7MVA7</accession>
<feature type="non-terminal residue" evidence="2">
    <location>
        <position position="224"/>
    </location>
</feature>
<dbReference type="EMBL" id="LUGH01002243">
    <property type="protein sequence ID" value="OBZ80346.1"/>
    <property type="molecule type" value="Genomic_DNA"/>
</dbReference>
<reference evidence="2 3" key="1">
    <citation type="submission" date="2016-03" db="EMBL/GenBank/DDBJ databases">
        <title>Choanephora cucurbitarum.</title>
        <authorList>
            <person name="Min B."/>
            <person name="Park H."/>
            <person name="Park J.-H."/>
            <person name="Shin H.-D."/>
            <person name="Choi I.-G."/>
        </authorList>
    </citation>
    <scope>NUCLEOTIDE SEQUENCE [LARGE SCALE GENOMIC DNA]</scope>
    <source>
        <strain evidence="2 3">KUS-F28377</strain>
    </source>
</reference>